<dbReference type="OrthoDB" id="10004661at2759"/>
<dbReference type="InterPro" id="IPR004993">
    <property type="entry name" value="GH3"/>
</dbReference>
<evidence type="ECO:0000313" key="6">
    <source>
        <dbReference type="RefSeq" id="XP_021848904.1"/>
    </source>
</evidence>
<proteinExistence type="inferred from homology"/>
<dbReference type="AlphaFoldDB" id="A0A9R0JVT8"/>
<keyword evidence="5" id="KW-1185">Reference proteome</keyword>
<gene>
    <name evidence="6" type="primary">LOC110788594</name>
</gene>
<dbReference type="GeneID" id="110788594"/>
<dbReference type="Proteomes" id="UP000813463">
    <property type="component" value="Chromosome 6"/>
</dbReference>
<dbReference type="KEGG" id="soe:110788594"/>
<dbReference type="PANTHER" id="PTHR31901">
    <property type="entry name" value="GH3 DOMAIN-CONTAINING PROTEIN"/>
    <property type="match status" value="1"/>
</dbReference>
<dbReference type="InterPro" id="IPR055377">
    <property type="entry name" value="GH3_M"/>
</dbReference>
<sequence length="592" mass="66813">MDGKKFEYKGEEALKELDRLTLKADEVQEKLLKEIITRNGETEYLNKYLRGSKDVSTFRNLVPVIGYSGIKPYIQRIANGEDSSLISGHTIVEMLCSSGTSNGEPKLMPSIAEDLDRRTFLYNLTMPVVNQYIPGLDKGKAMYLNFVKAEMSTSCGLPARSVLTSYYKSKHFRGRARNIPFHDYTSPDQAILCEDSTQSMYCQLLAGLVFRHQILRLGAVFASALLRTVSFLEKNWVKLCNDIRKGKLDASITDPECQLAMSSIVSQPNPGLATEIEEICGGSSWKGILCRLWPKAKYIEAVVTGSMAQYVPSLEYYSDKKLPLCSLMYASTESFFGINLNPLDDPSEVSFTLLPNMCYYEFIPLGESSWSLDEEMEVPSSKLVDLLQVKLGCYYEIVITTFAGLCRYRIGDVLKCTGFYNKAPQFKFICRRNVALSLDNDKTSEEDLHKSITAAKKLLDPHNAILLEYTSFADTSSVPGHYVLYWEVVHVKSKILHASLAQVLEECCIAVEEELDYTYRRCRSHDKAIGPLEIRLVKTGTFESLMDFCISQGGSINQYKTPRCINSKALLKMLEINVKGRFFSPRDPIWIP</sequence>
<evidence type="ECO:0000256" key="2">
    <source>
        <dbReference type="ARBA" id="ARBA00022598"/>
    </source>
</evidence>
<dbReference type="PANTHER" id="PTHR31901:SF18">
    <property type="entry name" value="INDOLE-3-ACETIC ACID-AMIDO SYNTHETASE GH3.9-RELATED"/>
    <property type="match status" value="1"/>
</dbReference>
<dbReference type="Pfam" id="PF23571">
    <property type="entry name" value="GH3_M"/>
    <property type="match status" value="1"/>
</dbReference>
<feature type="domain" description="GH3 middle" evidence="3">
    <location>
        <begin position="351"/>
        <end position="431"/>
    </location>
</feature>
<dbReference type="GO" id="GO:0005737">
    <property type="term" value="C:cytoplasm"/>
    <property type="evidence" value="ECO:0000318"/>
    <property type="project" value="GO_Central"/>
</dbReference>
<comment type="similarity">
    <text evidence="1">Belongs to the IAA-amido conjugating enzyme family.</text>
</comment>
<dbReference type="InterPro" id="IPR055378">
    <property type="entry name" value="GH3_C"/>
</dbReference>
<accession>A0A9R0JVT8</accession>
<evidence type="ECO:0000259" key="3">
    <source>
        <dbReference type="Pfam" id="PF23571"/>
    </source>
</evidence>
<dbReference type="GO" id="GO:0016881">
    <property type="term" value="F:acid-amino acid ligase activity"/>
    <property type="evidence" value="ECO:0000318"/>
    <property type="project" value="GO_Central"/>
</dbReference>
<organism evidence="5 6">
    <name type="scientific">Spinacia oleracea</name>
    <name type="common">Spinach</name>
    <dbReference type="NCBI Taxonomy" id="3562"/>
    <lineage>
        <taxon>Eukaryota</taxon>
        <taxon>Viridiplantae</taxon>
        <taxon>Streptophyta</taxon>
        <taxon>Embryophyta</taxon>
        <taxon>Tracheophyta</taxon>
        <taxon>Spermatophyta</taxon>
        <taxon>Magnoliopsida</taxon>
        <taxon>eudicotyledons</taxon>
        <taxon>Gunneridae</taxon>
        <taxon>Pentapetalae</taxon>
        <taxon>Caryophyllales</taxon>
        <taxon>Chenopodiaceae</taxon>
        <taxon>Chenopodioideae</taxon>
        <taxon>Anserineae</taxon>
        <taxon>Spinacia</taxon>
    </lineage>
</organism>
<evidence type="ECO:0000256" key="1">
    <source>
        <dbReference type="ARBA" id="ARBA00008068"/>
    </source>
</evidence>
<feature type="domain" description="GH3 C-terminal" evidence="4">
    <location>
        <begin position="446"/>
        <end position="568"/>
    </location>
</feature>
<reference evidence="6" key="2">
    <citation type="submission" date="2025-08" db="UniProtKB">
        <authorList>
            <consortium name="RefSeq"/>
        </authorList>
    </citation>
    <scope>IDENTIFICATION</scope>
    <source>
        <tissue evidence="6">Leaf</tissue>
    </source>
</reference>
<dbReference type="RefSeq" id="XP_021848904.1">
    <property type="nucleotide sequence ID" value="XM_021993212.2"/>
</dbReference>
<protein>
    <submittedName>
        <fullName evidence="6">Indole-3-acetic acid-amido synthetase GH3.9</fullName>
    </submittedName>
</protein>
<reference evidence="5" key="1">
    <citation type="journal article" date="2021" name="Nat. Commun.">
        <title>Genomic analyses provide insights into spinach domestication and the genetic basis of agronomic traits.</title>
        <authorList>
            <person name="Cai X."/>
            <person name="Sun X."/>
            <person name="Xu C."/>
            <person name="Sun H."/>
            <person name="Wang X."/>
            <person name="Ge C."/>
            <person name="Zhang Z."/>
            <person name="Wang Q."/>
            <person name="Fei Z."/>
            <person name="Jiao C."/>
            <person name="Wang Q."/>
        </authorList>
    </citation>
    <scope>NUCLEOTIDE SEQUENCE [LARGE SCALE GENOMIC DNA]</scope>
    <source>
        <strain evidence="5">cv. Varoflay</strain>
    </source>
</reference>
<name>A0A9R0JVT8_SPIOL</name>
<evidence type="ECO:0000259" key="4">
    <source>
        <dbReference type="Pfam" id="PF23572"/>
    </source>
</evidence>
<dbReference type="Pfam" id="PF23572">
    <property type="entry name" value="GH3_C"/>
    <property type="match status" value="1"/>
</dbReference>
<evidence type="ECO:0000313" key="5">
    <source>
        <dbReference type="Proteomes" id="UP000813463"/>
    </source>
</evidence>
<dbReference type="Pfam" id="PF03321">
    <property type="entry name" value="GH3"/>
    <property type="match status" value="1"/>
</dbReference>
<keyword evidence="2" id="KW-0436">Ligase</keyword>